<comment type="caution">
    <text evidence="1">The sequence shown here is derived from an EMBL/GenBank/DDBJ whole genome shotgun (WGS) entry which is preliminary data.</text>
</comment>
<dbReference type="InterPro" id="IPR036188">
    <property type="entry name" value="FAD/NAD-bd_sf"/>
</dbReference>
<protein>
    <recommendedName>
        <fullName evidence="3">FAD-binding domain-containing protein</fullName>
    </recommendedName>
</protein>
<evidence type="ECO:0008006" key="3">
    <source>
        <dbReference type="Google" id="ProtNLM"/>
    </source>
</evidence>
<keyword evidence="2" id="KW-1185">Reference proteome</keyword>
<dbReference type="AlphaFoldDB" id="A0AA37GZF2"/>
<evidence type="ECO:0000313" key="1">
    <source>
        <dbReference type="EMBL" id="GJC89689.1"/>
    </source>
</evidence>
<evidence type="ECO:0000313" key="2">
    <source>
        <dbReference type="Proteomes" id="UP001055172"/>
    </source>
</evidence>
<proteinExistence type="predicted"/>
<reference evidence="1 2" key="1">
    <citation type="submission" date="2021-07" db="EMBL/GenBank/DDBJ databases">
        <title>Genome data of Colletotrichum spaethianum.</title>
        <authorList>
            <person name="Utami Y.D."/>
            <person name="Hiruma K."/>
        </authorList>
    </citation>
    <scope>NUCLEOTIDE SEQUENCE [LARGE SCALE GENOMIC DNA]</scope>
    <source>
        <strain evidence="1 2">MAFF 242679</strain>
    </source>
</reference>
<dbReference type="SUPFAM" id="SSF51905">
    <property type="entry name" value="FAD/NAD(P)-binding domain"/>
    <property type="match status" value="1"/>
</dbReference>
<dbReference type="Gene3D" id="3.50.50.60">
    <property type="entry name" value="FAD/NAD(P)-binding domain"/>
    <property type="match status" value="1"/>
</dbReference>
<dbReference type="Proteomes" id="UP001055172">
    <property type="component" value="Unassembled WGS sequence"/>
</dbReference>
<sequence length="117" mass="12659">MLPTSGQGTGFAIEDATVLANMLLKHCGSYIKGAKTAPPAGSDLRAAVKEYARLRVPRSEKMATMASWVGSVSVGSTRFYRVLRHYAAKMSPGADLKAKKVKDPWPMNGRFNVDEAN</sequence>
<accession>A0AA37GZF2</accession>
<name>A0AA37GZF2_9PEZI</name>
<dbReference type="EMBL" id="BPPX01000044">
    <property type="protein sequence ID" value="GJC89689.1"/>
    <property type="molecule type" value="Genomic_DNA"/>
</dbReference>
<gene>
    <name evidence="1" type="ORF">ColLi_12527</name>
</gene>
<organism evidence="1 2">
    <name type="scientific">Colletotrichum liriopes</name>
    <dbReference type="NCBI Taxonomy" id="708192"/>
    <lineage>
        <taxon>Eukaryota</taxon>
        <taxon>Fungi</taxon>
        <taxon>Dikarya</taxon>
        <taxon>Ascomycota</taxon>
        <taxon>Pezizomycotina</taxon>
        <taxon>Sordariomycetes</taxon>
        <taxon>Hypocreomycetidae</taxon>
        <taxon>Glomerellales</taxon>
        <taxon>Glomerellaceae</taxon>
        <taxon>Colletotrichum</taxon>
        <taxon>Colletotrichum spaethianum species complex</taxon>
    </lineage>
</organism>